<comment type="caution">
    <text evidence="5">The sequence shown here is derived from an EMBL/GenBank/DDBJ whole genome shotgun (WGS) entry which is preliminary data.</text>
</comment>
<evidence type="ECO:0000256" key="2">
    <source>
        <dbReference type="ARBA" id="ARBA00022803"/>
    </source>
</evidence>
<feature type="domain" description="NB-ARC" evidence="4">
    <location>
        <begin position="7"/>
        <end position="160"/>
    </location>
</feature>
<keyword evidence="6" id="KW-1185">Reference proteome</keyword>
<dbReference type="Proteomes" id="UP000638897">
    <property type="component" value="Unassembled WGS sequence"/>
</dbReference>
<dbReference type="PANTHER" id="PTHR45641">
    <property type="entry name" value="TETRATRICOPEPTIDE REPEAT PROTEIN (AFU_ORTHOLOGUE AFUA_6G03870)"/>
    <property type="match status" value="1"/>
</dbReference>
<proteinExistence type="predicted"/>
<dbReference type="InterPro" id="IPR019734">
    <property type="entry name" value="TPR_rpt"/>
</dbReference>
<dbReference type="PROSITE" id="PS50005">
    <property type="entry name" value="TPR"/>
    <property type="match status" value="7"/>
</dbReference>
<dbReference type="Gene3D" id="1.25.40.10">
    <property type="entry name" value="Tetratricopeptide repeat domain"/>
    <property type="match status" value="2"/>
</dbReference>
<feature type="repeat" description="TPR" evidence="3">
    <location>
        <begin position="630"/>
        <end position="663"/>
    </location>
</feature>
<dbReference type="Pfam" id="PF00931">
    <property type="entry name" value="NB-ARC"/>
    <property type="match status" value="1"/>
</dbReference>
<keyword evidence="1" id="KW-0677">Repeat</keyword>
<evidence type="ECO:0000313" key="6">
    <source>
        <dbReference type="Proteomes" id="UP000638897"/>
    </source>
</evidence>
<keyword evidence="2 3" id="KW-0802">TPR repeat</keyword>
<reference evidence="5 6" key="1">
    <citation type="journal article" date="2020" name="ISME J.">
        <title>Comparative genomics reveals insights into cyanobacterial evolution and habitat adaptation.</title>
        <authorList>
            <person name="Chen M.Y."/>
            <person name="Teng W.K."/>
            <person name="Zhao L."/>
            <person name="Hu C.X."/>
            <person name="Zhou Y.K."/>
            <person name="Han B.P."/>
            <person name="Song L.R."/>
            <person name="Shu W.S."/>
        </authorList>
    </citation>
    <scope>NUCLEOTIDE SEQUENCE [LARGE SCALE GENOMIC DNA]</scope>
    <source>
        <strain evidence="5 6">FACHB-318</strain>
    </source>
</reference>
<dbReference type="SMART" id="SM00028">
    <property type="entry name" value="TPR"/>
    <property type="match status" value="7"/>
</dbReference>
<dbReference type="Gene3D" id="3.40.50.300">
    <property type="entry name" value="P-loop containing nucleotide triphosphate hydrolases"/>
    <property type="match status" value="1"/>
</dbReference>
<dbReference type="Pfam" id="PF13176">
    <property type="entry name" value="TPR_7"/>
    <property type="match status" value="1"/>
</dbReference>
<dbReference type="PANTHER" id="PTHR45641:SF19">
    <property type="entry name" value="NEPHROCYSTIN-3"/>
    <property type="match status" value="1"/>
</dbReference>
<dbReference type="SUPFAM" id="SSF48452">
    <property type="entry name" value="TPR-like"/>
    <property type="match status" value="2"/>
</dbReference>
<feature type="repeat" description="TPR" evidence="3">
    <location>
        <begin position="588"/>
        <end position="621"/>
    </location>
</feature>
<organism evidence="5 6">
    <name type="scientific">Anabaena cylindrica FACHB-318</name>
    <dbReference type="NCBI Taxonomy" id="2692880"/>
    <lineage>
        <taxon>Bacteria</taxon>
        <taxon>Bacillati</taxon>
        <taxon>Cyanobacteriota</taxon>
        <taxon>Cyanophyceae</taxon>
        <taxon>Nostocales</taxon>
        <taxon>Nostocaceae</taxon>
        <taxon>Anabaena</taxon>
    </lineage>
</organism>
<feature type="repeat" description="TPR" evidence="3">
    <location>
        <begin position="672"/>
        <end position="705"/>
    </location>
</feature>
<feature type="repeat" description="TPR" evidence="3">
    <location>
        <begin position="504"/>
        <end position="537"/>
    </location>
</feature>
<accession>A0ABR7ZFK8</accession>
<evidence type="ECO:0000256" key="1">
    <source>
        <dbReference type="ARBA" id="ARBA00022737"/>
    </source>
</evidence>
<dbReference type="InterPro" id="IPR027417">
    <property type="entry name" value="P-loop_NTPase"/>
</dbReference>
<gene>
    <name evidence="5" type="ORF">H6F81_07675</name>
</gene>
<evidence type="ECO:0000313" key="5">
    <source>
        <dbReference type="EMBL" id="MBD2171125.1"/>
    </source>
</evidence>
<protein>
    <submittedName>
        <fullName evidence="5">Tetratricopeptide repeat protein</fullName>
    </submittedName>
</protein>
<evidence type="ECO:0000259" key="4">
    <source>
        <dbReference type="Pfam" id="PF00931"/>
    </source>
</evidence>
<sequence length="727" mass="82404">MKFVGRDEELQELHKLLQENNQVAIAAILGMGGLGKTELALQYAMTQRENYKGGLCWLQAKAENVGLQVVQFARTQLDLKPPEEFDLPAQVQYCWRNWREGNVLLVVDDVTDYQQIRPYLQGASSRFKVLMTTRQKLGAAIKQLSLDVLQPDAALQLLRSLLAETPERIERELDVAKQLCEWLGYLPLGLELVGRYLARKPDLSLSAMMQRLEKKRLEQPALVKPDADMTAQRGVQAAFVLSWQELAEDDRLLGCVLSLFAAAPIPWNLVEQCLPEKDEDELEEIRDDKLLNLHLLQRKGEGIYQLHPLLREFFQSKFTGLEQAEEFRRSFCGVIVAVAKQIPQTPTLEKINAVSLAIPHIAEVANNLIQYVSDENFILPFVGLGSFYQGQGLYSQAEPWKTQCLSTVQNRLGDNHPDVATSLNNLAELYYFQGKYDQAEPLYLQALELHKRLLGDNHPDVATSLNNLAYLYDSQGKYDQAEPLFLQALELHKRLLGDNHPDVATSLNNLAELYDSQGKYDQAEPLYLQALELRQRLLGDNHPDVATSLNNLAYLYRTQGKYDQAEPLYLQALELRQHLLGDNHPNVATSLNNLARLYDSQGKYDQAEPLYLQALELRQRLLGDNHPDVAASLNNLAYLYYSQGIYERAEPLYLQALELKQRLLGDNHPSVAISLNNLAKLYDSQGKYDQAEPLYLQALTIFEGSLGGNHPNTVRVRENLANLRDSL</sequence>
<dbReference type="InterPro" id="IPR002182">
    <property type="entry name" value="NB-ARC"/>
</dbReference>
<dbReference type="PRINTS" id="PR00381">
    <property type="entry name" value="KINESINLIGHT"/>
</dbReference>
<feature type="repeat" description="TPR" evidence="3">
    <location>
        <begin position="420"/>
        <end position="453"/>
    </location>
</feature>
<name>A0ABR7ZFK8_ANACY</name>
<dbReference type="EMBL" id="JACJQC010000004">
    <property type="protein sequence ID" value="MBD2171125.1"/>
    <property type="molecule type" value="Genomic_DNA"/>
</dbReference>
<feature type="repeat" description="TPR" evidence="3">
    <location>
        <begin position="546"/>
        <end position="579"/>
    </location>
</feature>
<dbReference type="InterPro" id="IPR011990">
    <property type="entry name" value="TPR-like_helical_dom_sf"/>
</dbReference>
<feature type="repeat" description="TPR" evidence="3">
    <location>
        <begin position="462"/>
        <end position="495"/>
    </location>
</feature>
<evidence type="ECO:0000256" key="3">
    <source>
        <dbReference type="PROSITE-ProRule" id="PRU00339"/>
    </source>
</evidence>
<dbReference type="SUPFAM" id="SSF52540">
    <property type="entry name" value="P-loop containing nucleoside triphosphate hydrolases"/>
    <property type="match status" value="1"/>
</dbReference>
<dbReference type="Pfam" id="PF13424">
    <property type="entry name" value="TPR_12"/>
    <property type="match status" value="3"/>
</dbReference>